<keyword evidence="14" id="KW-0175">Coiled coil</keyword>
<dbReference type="Pfam" id="PF00672">
    <property type="entry name" value="HAMP"/>
    <property type="match status" value="1"/>
</dbReference>
<dbReference type="Gene3D" id="3.30.450.20">
    <property type="entry name" value="PAS domain"/>
    <property type="match status" value="1"/>
</dbReference>
<keyword evidence="19" id="KW-1185">Reference proteome</keyword>
<feature type="domain" description="HAMP" evidence="17">
    <location>
        <begin position="320"/>
        <end position="372"/>
    </location>
</feature>
<dbReference type="EMBL" id="BMHY01000002">
    <property type="protein sequence ID" value="GGG60877.1"/>
    <property type="molecule type" value="Genomic_DNA"/>
</dbReference>
<feature type="domain" description="Histidine kinase" evidence="16">
    <location>
        <begin position="419"/>
        <end position="598"/>
    </location>
</feature>
<dbReference type="GO" id="GO:0000155">
    <property type="term" value="F:phosphorelay sensor kinase activity"/>
    <property type="evidence" value="ECO:0007669"/>
    <property type="project" value="InterPro"/>
</dbReference>
<dbReference type="InterPro" id="IPR003660">
    <property type="entry name" value="HAMP_dom"/>
</dbReference>
<keyword evidence="11 15" id="KW-1133">Transmembrane helix</keyword>
<evidence type="ECO:0000256" key="12">
    <source>
        <dbReference type="ARBA" id="ARBA00023012"/>
    </source>
</evidence>
<keyword evidence="4" id="KW-1003">Cell membrane</keyword>
<dbReference type="PROSITE" id="PS50109">
    <property type="entry name" value="HIS_KIN"/>
    <property type="match status" value="1"/>
</dbReference>
<sequence length="598" mass="67830">MAGHKRRKGLFVRLYTYFVIVIFVPLAALGLYTYYGATDKLRAQAEANMAQVVNIASYHLEQYIHNYENSTLSLLSNSDIKSFLEIDPDKYYEKYYYTSTIKTNALEPIMIRHPEVMALYVVGQDGRTVSVNNGASLDFTSPSAKAYVDKLFADIPDNGQIMLLNASISPGQQGQTITLARKVRAPRSLTYNGVLAIEVRSTELSALWQGIDLGPRGYFHIEDREGKIVYHTDASKIGQQLSAADRRGLSDGKTQSFIGKEDGEERFTIARHSSYTDWNLQISIPMEDLREPIIGIRTNIFWIGSITLVLALLLAYRFGHSLTSPIRKLRRGMKQAEKGDWNRIPLNGTQDEVDELIVSYNSMVNKLSDMIEQVYTAENTKREAELERQKAELQALQLQINPHFLYNTLETIVCFPAVQDSDEVSEIVKSMAHMLRYAVQTSLEEITVVNELKHVLNYMAILKHRYGKDFEIEVEIPSDFLLKKMVRLTLQPLIENIFQHAFFEGLEDGHRIQIQATETDQYFVVSVIDNGSGMSESALLQLRNRLETKRLTEAEGKGGIGVLNIHRRIQLVFGDNYGLEIESKLGEGTVMRMNMPKS</sequence>
<comment type="catalytic activity">
    <reaction evidence="1">
        <text>ATP + protein L-histidine = ADP + protein N-phospho-L-histidine.</text>
        <dbReference type="EC" id="2.7.13.3"/>
    </reaction>
</comment>
<evidence type="ECO:0000256" key="6">
    <source>
        <dbReference type="ARBA" id="ARBA00022679"/>
    </source>
</evidence>
<dbReference type="Gene3D" id="6.10.340.10">
    <property type="match status" value="1"/>
</dbReference>
<comment type="subcellular location">
    <subcellularLocation>
        <location evidence="2">Cell membrane</location>
        <topology evidence="2">Multi-pass membrane protein</topology>
    </subcellularLocation>
</comment>
<keyword evidence="12" id="KW-0902">Two-component regulatory system</keyword>
<accession>A0A917LWZ4</accession>
<dbReference type="Pfam" id="PF06580">
    <property type="entry name" value="His_kinase"/>
    <property type="match status" value="1"/>
</dbReference>
<protein>
    <recommendedName>
        <fullName evidence="3">histidine kinase</fullName>
        <ecNumber evidence="3">2.7.13.3</ecNumber>
    </recommendedName>
</protein>
<dbReference type="PANTHER" id="PTHR34220">
    <property type="entry name" value="SENSOR HISTIDINE KINASE YPDA"/>
    <property type="match status" value="1"/>
</dbReference>
<dbReference type="InterPro" id="IPR005467">
    <property type="entry name" value="His_kinase_dom"/>
</dbReference>
<keyword evidence="10" id="KW-0067">ATP-binding</keyword>
<evidence type="ECO:0000256" key="2">
    <source>
        <dbReference type="ARBA" id="ARBA00004651"/>
    </source>
</evidence>
<keyword evidence="13 15" id="KW-0472">Membrane</keyword>
<dbReference type="AlphaFoldDB" id="A0A917LWZ4"/>
<name>A0A917LWZ4_9BACL</name>
<evidence type="ECO:0000256" key="15">
    <source>
        <dbReference type="SAM" id="Phobius"/>
    </source>
</evidence>
<proteinExistence type="predicted"/>
<dbReference type="GO" id="GO:0005524">
    <property type="term" value="F:ATP binding"/>
    <property type="evidence" value="ECO:0007669"/>
    <property type="project" value="UniProtKB-KW"/>
</dbReference>
<feature type="transmembrane region" description="Helical" evidence="15">
    <location>
        <begin position="300"/>
        <end position="319"/>
    </location>
</feature>
<dbReference type="Gene3D" id="3.30.565.10">
    <property type="entry name" value="Histidine kinase-like ATPase, C-terminal domain"/>
    <property type="match status" value="1"/>
</dbReference>
<keyword evidence="6" id="KW-0808">Transferase</keyword>
<evidence type="ECO:0000256" key="7">
    <source>
        <dbReference type="ARBA" id="ARBA00022692"/>
    </source>
</evidence>
<dbReference type="EC" id="2.7.13.3" evidence="3"/>
<reference evidence="18 19" key="1">
    <citation type="journal article" date="2014" name="Int. J. Syst. Evol. Microbiol.">
        <title>Complete genome sequence of Corynebacterium casei LMG S-19264T (=DSM 44701T), isolated from a smear-ripened cheese.</title>
        <authorList>
            <consortium name="US DOE Joint Genome Institute (JGI-PGF)"/>
            <person name="Walter F."/>
            <person name="Albersmeier A."/>
            <person name="Kalinowski J."/>
            <person name="Ruckert C."/>
        </authorList>
    </citation>
    <scope>NUCLEOTIDE SEQUENCE [LARGE SCALE GENOMIC DNA]</scope>
    <source>
        <strain evidence="18 19">CGMCC 1.15286</strain>
    </source>
</reference>
<evidence type="ECO:0000256" key="14">
    <source>
        <dbReference type="SAM" id="Coils"/>
    </source>
</evidence>
<evidence type="ECO:0000259" key="16">
    <source>
        <dbReference type="PROSITE" id="PS50109"/>
    </source>
</evidence>
<keyword evidence="5" id="KW-0597">Phosphoprotein</keyword>
<dbReference type="GO" id="GO:0005886">
    <property type="term" value="C:plasma membrane"/>
    <property type="evidence" value="ECO:0007669"/>
    <property type="project" value="UniProtKB-SubCell"/>
</dbReference>
<feature type="transmembrane region" description="Helical" evidence="15">
    <location>
        <begin position="12"/>
        <end position="35"/>
    </location>
</feature>
<dbReference type="InterPro" id="IPR050640">
    <property type="entry name" value="Bact_2-comp_sensor_kinase"/>
</dbReference>
<evidence type="ECO:0000256" key="11">
    <source>
        <dbReference type="ARBA" id="ARBA00022989"/>
    </source>
</evidence>
<evidence type="ECO:0000313" key="18">
    <source>
        <dbReference type="EMBL" id="GGG60877.1"/>
    </source>
</evidence>
<keyword evidence="8" id="KW-0547">Nucleotide-binding</keyword>
<evidence type="ECO:0000256" key="9">
    <source>
        <dbReference type="ARBA" id="ARBA00022777"/>
    </source>
</evidence>
<keyword evidence="7 15" id="KW-0812">Transmembrane</keyword>
<dbReference type="SUPFAM" id="SSF55874">
    <property type="entry name" value="ATPase domain of HSP90 chaperone/DNA topoisomerase II/histidine kinase"/>
    <property type="match status" value="1"/>
</dbReference>
<dbReference type="InterPro" id="IPR036890">
    <property type="entry name" value="HATPase_C_sf"/>
</dbReference>
<comment type="caution">
    <text evidence="18">The sequence shown here is derived from an EMBL/GenBank/DDBJ whole genome shotgun (WGS) entry which is preliminary data.</text>
</comment>
<dbReference type="InterPro" id="IPR010559">
    <property type="entry name" value="Sig_transdc_His_kin_internal"/>
</dbReference>
<evidence type="ECO:0000256" key="5">
    <source>
        <dbReference type="ARBA" id="ARBA00022553"/>
    </source>
</evidence>
<feature type="coiled-coil region" evidence="14">
    <location>
        <begin position="374"/>
        <end position="401"/>
    </location>
</feature>
<dbReference type="PANTHER" id="PTHR34220:SF7">
    <property type="entry name" value="SENSOR HISTIDINE KINASE YPDA"/>
    <property type="match status" value="1"/>
</dbReference>
<keyword evidence="9 18" id="KW-0418">Kinase</keyword>
<dbReference type="Pfam" id="PF02743">
    <property type="entry name" value="dCache_1"/>
    <property type="match status" value="1"/>
</dbReference>
<evidence type="ECO:0000256" key="4">
    <source>
        <dbReference type="ARBA" id="ARBA00022475"/>
    </source>
</evidence>
<evidence type="ECO:0000256" key="13">
    <source>
        <dbReference type="ARBA" id="ARBA00023136"/>
    </source>
</evidence>
<dbReference type="CDD" id="cd06225">
    <property type="entry name" value="HAMP"/>
    <property type="match status" value="1"/>
</dbReference>
<evidence type="ECO:0000256" key="3">
    <source>
        <dbReference type="ARBA" id="ARBA00012438"/>
    </source>
</evidence>
<evidence type="ECO:0000256" key="1">
    <source>
        <dbReference type="ARBA" id="ARBA00000085"/>
    </source>
</evidence>
<dbReference type="SUPFAM" id="SSF158472">
    <property type="entry name" value="HAMP domain-like"/>
    <property type="match status" value="1"/>
</dbReference>
<gene>
    <name evidence="18" type="ORF">GCM10010918_12790</name>
</gene>
<evidence type="ECO:0000259" key="17">
    <source>
        <dbReference type="PROSITE" id="PS50885"/>
    </source>
</evidence>
<evidence type="ECO:0000256" key="8">
    <source>
        <dbReference type="ARBA" id="ARBA00022741"/>
    </source>
</evidence>
<dbReference type="InterPro" id="IPR003594">
    <property type="entry name" value="HATPase_dom"/>
</dbReference>
<dbReference type="InterPro" id="IPR033479">
    <property type="entry name" value="dCache_1"/>
</dbReference>
<dbReference type="SMART" id="SM00304">
    <property type="entry name" value="HAMP"/>
    <property type="match status" value="1"/>
</dbReference>
<organism evidence="18 19">
    <name type="scientific">Paenibacillus radicis</name>
    <name type="common">ex Gao et al. 2016</name>
    <dbReference type="NCBI Taxonomy" id="1737354"/>
    <lineage>
        <taxon>Bacteria</taxon>
        <taxon>Bacillati</taxon>
        <taxon>Bacillota</taxon>
        <taxon>Bacilli</taxon>
        <taxon>Bacillales</taxon>
        <taxon>Paenibacillaceae</taxon>
        <taxon>Paenibacillus</taxon>
    </lineage>
</organism>
<dbReference type="Pfam" id="PF02518">
    <property type="entry name" value="HATPase_c"/>
    <property type="match status" value="1"/>
</dbReference>
<dbReference type="RefSeq" id="WP_188888120.1">
    <property type="nucleotide sequence ID" value="NZ_BMHY01000002.1"/>
</dbReference>
<evidence type="ECO:0000313" key="19">
    <source>
        <dbReference type="Proteomes" id="UP000600247"/>
    </source>
</evidence>
<dbReference type="Proteomes" id="UP000600247">
    <property type="component" value="Unassembled WGS sequence"/>
</dbReference>
<evidence type="ECO:0000256" key="10">
    <source>
        <dbReference type="ARBA" id="ARBA00022840"/>
    </source>
</evidence>
<dbReference type="PROSITE" id="PS50885">
    <property type="entry name" value="HAMP"/>
    <property type="match status" value="1"/>
</dbReference>